<gene>
    <name evidence="5" type="ORF">BT96DRAFT_1101429</name>
</gene>
<dbReference type="SMART" id="SM00320">
    <property type="entry name" value="WD40"/>
    <property type="match status" value="5"/>
</dbReference>
<feature type="repeat" description="WD" evidence="3">
    <location>
        <begin position="391"/>
        <end position="430"/>
    </location>
</feature>
<name>A0A6A4GFM3_9AGAR</name>
<feature type="compositionally biased region" description="Polar residues" evidence="4">
    <location>
        <begin position="427"/>
        <end position="443"/>
    </location>
</feature>
<dbReference type="PROSITE" id="PS50294">
    <property type="entry name" value="WD_REPEATS_REGION"/>
    <property type="match status" value="3"/>
</dbReference>
<feature type="region of interest" description="Disordered" evidence="4">
    <location>
        <begin position="251"/>
        <end position="273"/>
    </location>
</feature>
<dbReference type="OrthoDB" id="190105at2759"/>
<dbReference type="PANTHER" id="PTHR22847:SF637">
    <property type="entry name" value="WD REPEAT DOMAIN 5B"/>
    <property type="match status" value="1"/>
</dbReference>
<feature type="repeat" description="WD" evidence="3">
    <location>
        <begin position="289"/>
        <end position="328"/>
    </location>
</feature>
<feature type="compositionally biased region" description="Pro residues" evidence="4">
    <location>
        <begin position="262"/>
        <end position="273"/>
    </location>
</feature>
<keyword evidence="6" id="KW-1185">Reference proteome</keyword>
<dbReference type="Gene3D" id="2.130.10.10">
    <property type="entry name" value="YVTN repeat-like/Quinoprotein amine dehydrogenase"/>
    <property type="match status" value="1"/>
</dbReference>
<organism evidence="5 6">
    <name type="scientific">Gymnopus androsaceus JB14</name>
    <dbReference type="NCBI Taxonomy" id="1447944"/>
    <lineage>
        <taxon>Eukaryota</taxon>
        <taxon>Fungi</taxon>
        <taxon>Dikarya</taxon>
        <taxon>Basidiomycota</taxon>
        <taxon>Agaricomycotina</taxon>
        <taxon>Agaricomycetes</taxon>
        <taxon>Agaricomycetidae</taxon>
        <taxon>Agaricales</taxon>
        <taxon>Marasmiineae</taxon>
        <taxon>Omphalotaceae</taxon>
        <taxon>Gymnopus</taxon>
    </lineage>
</organism>
<feature type="repeat" description="WD" evidence="3">
    <location>
        <begin position="465"/>
        <end position="503"/>
    </location>
</feature>
<feature type="compositionally biased region" description="Low complexity" evidence="4">
    <location>
        <begin position="18"/>
        <end position="39"/>
    </location>
</feature>
<feature type="repeat" description="WD" evidence="3">
    <location>
        <begin position="172"/>
        <end position="204"/>
    </location>
</feature>
<dbReference type="AlphaFoldDB" id="A0A6A4GFM3"/>
<evidence type="ECO:0000256" key="3">
    <source>
        <dbReference type="PROSITE-ProRule" id="PRU00221"/>
    </source>
</evidence>
<evidence type="ECO:0000256" key="2">
    <source>
        <dbReference type="ARBA" id="ARBA00022737"/>
    </source>
</evidence>
<dbReference type="PROSITE" id="PS50082">
    <property type="entry name" value="WD_REPEATS_2"/>
    <property type="match status" value="4"/>
</dbReference>
<keyword evidence="1 3" id="KW-0853">WD repeat</keyword>
<sequence length="626" mass="67388">MDSGDVDTPPARKKARALSLPLPSLHGSPPPTSTHASPTSEMHLITPLATPFQPDLALTMPLALPSLVTHYTSLPPSLQLHLLLTLLQHSLLPVLRMLHSALGRACCMCKGWRGRIKCNKVLWQDLLVRRGLWFGGENEGNFVKMLLRKQHHAIQSNIHIYDPTSGRLIQKLDGHEGGVWALAVHGNLLVSGSTDWTVRIWDLDDPQGRCLHVFGGHTGTVRCLAIVKPKLWGREKEKVWRLPKRNERPFDSCLSHQHAHTPPSPHPSLPSLNPPLDDPTLNLYHIHLLSGHTDAVRVLAACGRALVSGSYDCMVRVWDVVEGHSQKVYSVLLDSSGDSASSILGSGLGYGLGWGLGAGGSGSGASHCALGSMDGTVHLWSISTGQCLAVLSGHTSLVGLLGLSPSFLVSAAADSTLRVWDARNTPHASLSNSSTRNPTSLTPGTGAEASAGGVSTSNNLLRGIMSGHTGAITCFQHKEWKVVSGSDGTLKVWDLRDINVSVSFPGGPGLGAVNTNAAFGGVTRSLLTGIRGIWQVAFKGTWCVSASNRNDVTVLDVWDFYKEWLGEPPSGVYDYEDSELEFEGDDIDIDLEHESEMETDTDSDVGALPQVPEAEKKQYSESQWGV</sequence>
<dbReference type="InterPro" id="IPR019775">
    <property type="entry name" value="WD40_repeat_CS"/>
</dbReference>
<dbReference type="Pfam" id="PF00400">
    <property type="entry name" value="WD40"/>
    <property type="match status" value="4"/>
</dbReference>
<dbReference type="SUPFAM" id="SSF50978">
    <property type="entry name" value="WD40 repeat-like"/>
    <property type="match status" value="1"/>
</dbReference>
<reference evidence="5" key="1">
    <citation type="journal article" date="2019" name="Environ. Microbiol.">
        <title>Fungal ecological strategies reflected in gene transcription - a case study of two litter decomposers.</title>
        <authorList>
            <person name="Barbi F."/>
            <person name="Kohler A."/>
            <person name="Barry K."/>
            <person name="Baskaran P."/>
            <person name="Daum C."/>
            <person name="Fauchery L."/>
            <person name="Ihrmark K."/>
            <person name="Kuo A."/>
            <person name="LaButti K."/>
            <person name="Lipzen A."/>
            <person name="Morin E."/>
            <person name="Grigoriev I.V."/>
            <person name="Henrissat B."/>
            <person name="Lindahl B."/>
            <person name="Martin F."/>
        </authorList>
    </citation>
    <scope>NUCLEOTIDE SEQUENCE</scope>
    <source>
        <strain evidence="5">JB14</strain>
    </source>
</reference>
<keyword evidence="2" id="KW-0677">Repeat</keyword>
<dbReference type="EMBL" id="ML770210">
    <property type="protein sequence ID" value="KAE9384145.1"/>
    <property type="molecule type" value="Genomic_DNA"/>
</dbReference>
<feature type="region of interest" description="Disordered" evidence="4">
    <location>
        <begin position="589"/>
        <end position="626"/>
    </location>
</feature>
<dbReference type="InterPro" id="IPR020472">
    <property type="entry name" value="WD40_PAC1"/>
</dbReference>
<proteinExistence type="predicted"/>
<evidence type="ECO:0000256" key="1">
    <source>
        <dbReference type="ARBA" id="ARBA00022574"/>
    </source>
</evidence>
<protein>
    <submittedName>
        <fullName evidence="5">WD40 repeat-like protein</fullName>
    </submittedName>
</protein>
<dbReference type="PANTHER" id="PTHR22847">
    <property type="entry name" value="WD40 REPEAT PROTEIN"/>
    <property type="match status" value="1"/>
</dbReference>
<evidence type="ECO:0000256" key="4">
    <source>
        <dbReference type="SAM" id="MobiDB-lite"/>
    </source>
</evidence>
<dbReference type="InterPro" id="IPR036322">
    <property type="entry name" value="WD40_repeat_dom_sf"/>
</dbReference>
<dbReference type="PRINTS" id="PR00320">
    <property type="entry name" value="GPROTEINBRPT"/>
</dbReference>
<feature type="region of interest" description="Disordered" evidence="4">
    <location>
        <begin position="1"/>
        <end position="39"/>
    </location>
</feature>
<dbReference type="Proteomes" id="UP000799118">
    <property type="component" value="Unassembled WGS sequence"/>
</dbReference>
<evidence type="ECO:0000313" key="6">
    <source>
        <dbReference type="Proteomes" id="UP000799118"/>
    </source>
</evidence>
<dbReference type="InterPro" id="IPR001680">
    <property type="entry name" value="WD40_rpt"/>
</dbReference>
<dbReference type="PROSITE" id="PS00678">
    <property type="entry name" value="WD_REPEATS_1"/>
    <property type="match status" value="3"/>
</dbReference>
<accession>A0A6A4GFM3</accession>
<dbReference type="InterPro" id="IPR015943">
    <property type="entry name" value="WD40/YVTN_repeat-like_dom_sf"/>
</dbReference>
<evidence type="ECO:0000313" key="5">
    <source>
        <dbReference type="EMBL" id="KAE9384145.1"/>
    </source>
</evidence>
<feature type="region of interest" description="Disordered" evidence="4">
    <location>
        <begin position="427"/>
        <end position="453"/>
    </location>
</feature>
<dbReference type="GO" id="GO:1990234">
    <property type="term" value="C:transferase complex"/>
    <property type="evidence" value="ECO:0007669"/>
    <property type="project" value="UniProtKB-ARBA"/>
</dbReference>